<dbReference type="GO" id="GO:0016891">
    <property type="term" value="F:RNA endonuclease activity producing 5'-phosphomonoesters, hydrolytic mechanism"/>
    <property type="evidence" value="ECO:0007669"/>
    <property type="project" value="TreeGrafter"/>
</dbReference>
<comment type="catalytic activity">
    <reaction evidence="1">
        <text>a 1,2-diacyl-sn-glycero-3-phosphocholine + H2O = a 1,2-diacyl-sn-glycero-3-phosphate + choline + H(+)</text>
        <dbReference type="Rhea" id="RHEA:14445"/>
        <dbReference type="ChEBI" id="CHEBI:15354"/>
        <dbReference type="ChEBI" id="CHEBI:15377"/>
        <dbReference type="ChEBI" id="CHEBI:15378"/>
        <dbReference type="ChEBI" id="CHEBI:57643"/>
        <dbReference type="ChEBI" id="CHEBI:58608"/>
        <dbReference type="EC" id="3.1.4.4"/>
    </reaction>
</comment>
<dbReference type="InterPro" id="IPR001736">
    <property type="entry name" value="PLipase_D/transphosphatidylase"/>
</dbReference>
<dbReference type="Pfam" id="PF13091">
    <property type="entry name" value="PLDc_2"/>
    <property type="match status" value="2"/>
</dbReference>
<dbReference type="SUPFAM" id="SSF56024">
    <property type="entry name" value="Phospholipase D/nuclease"/>
    <property type="match status" value="2"/>
</dbReference>
<dbReference type="OrthoDB" id="155099at2"/>
<evidence type="ECO:0000256" key="1">
    <source>
        <dbReference type="ARBA" id="ARBA00000798"/>
    </source>
</evidence>
<evidence type="ECO:0000256" key="2">
    <source>
        <dbReference type="ARBA" id="ARBA00008664"/>
    </source>
</evidence>
<name>E8MZL1_ANATU</name>
<evidence type="ECO:0000256" key="5">
    <source>
        <dbReference type="ARBA" id="ARBA00022963"/>
    </source>
</evidence>
<comment type="similarity">
    <text evidence="2">Belongs to the phospholipase D family.</text>
</comment>
<evidence type="ECO:0000256" key="3">
    <source>
        <dbReference type="ARBA" id="ARBA00012027"/>
    </source>
</evidence>
<dbReference type="AlphaFoldDB" id="E8MZL1"/>
<dbReference type="PROSITE" id="PS51257">
    <property type="entry name" value="PROKAR_LIPOPROTEIN"/>
    <property type="match status" value="1"/>
</dbReference>
<feature type="domain" description="PLD phosphodiesterase" evidence="8">
    <location>
        <begin position="121"/>
        <end position="148"/>
    </location>
</feature>
<dbReference type="CDD" id="cd09116">
    <property type="entry name" value="PLDc_Nuc_like"/>
    <property type="match status" value="1"/>
</dbReference>
<proteinExistence type="inferred from homology"/>
<evidence type="ECO:0000313" key="10">
    <source>
        <dbReference type="Proteomes" id="UP000008922"/>
    </source>
</evidence>
<accession>E8MZL1</accession>
<dbReference type="InterPro" id="IPR051406">
    <property type="entry name" value="PLD_domain"/>
</dbReference>
<dbReference type="PANTHER" id="PTHR43856">
    <property type="entry name" value="CARDIOLIPIN HYDROLASE"/>
    <property type="match status" value="1"/>
</dbReference>
<keyword evidence="10" id="KW-1185">Reference proteome</keyword>
<evidence type="ECO:0000256" key="4">
    <source>
        <dbReference type="ARBA" id="ARBA00022801"/>
    </source>
</evidence>
<dbReference type="EC" id="3.1.4.4" evidence="3"/>
<dbReference type="InParanoid" id="E8MZL1"/>
<evidence type="ECO:0000259" key="8">
    <source>
        <dbReference type="PROSITE" id="PS50035"/>
    </source>
</evidence>
<keyword evidence="7" id="KW-0732">Signal</keyword>
<feature type="domain" description="PLD phosphodiesterase" evidence="8">
    <location>
        <begin position="282"/>
        <end position="309"/>
    </location>
</feature>
<reference evidence="9 10" key="1">
    <citation type="submission" date="2010-12" db="EMBL/GenBank/DDBJ databases">
        <title>Whole genome sequence of Anaerolinea thermophila UNI-1.</title>
        <authorList>
            <person name="Narita-Yamada S."/>
            <person name="Kishi E."/>
            <person name="Watanabe Y."/>
            <person name="Takasaki K."/>
            <person name="Ankai A."/>
            <person name="Oguchi A."/>
            <person name="Fukui S."/>
            <person name="Takahashi M."/>
            <person name="Yashiro I."/>
            <person name="Hosoyama A."/>
            <person name="Sekiguchi Y."/>
            <person name="Hanada S."/>
            <person name="Fujita N."/>
        </authorList>
    </citation>
    <scope>NUCLEOTIDE SEQUENCE [LARGE SCALE GENOMIC DNA]</scope>
    <source>
        <strain evidence="10">DSM 14523 / JCM 11388 / NBRC 100420 / UNI-1</strain>
    </source>
</reference>
<dbReference type="GO" id="GO:0016042">
    <property type="term" value="P:lipid catabolic process"/>
    <property type="evidence" value="ECO:0007669"/>
    <property type="project" value="UniProtKB-KW"/>
</dbReference>
<feature type="signal peptide" evidence="7">
    <location>
        <begin position="1"/>
        <end position="24"/>
    </location>
</feature>
<keyword evidence="5" id="KW-0442">Lipid degradation</keyword>
<organism evidence="9 10">
    <name type="scientific">Anaerolinea thermophila (strain DSM 14523 / JCM 11388 / NBRC 100420 / UNI-1)</name>
    <dbReference type="NCBI Taxonomy" id="926569"/>
    <lineage>
        <taxon>Bacteria</taxon>
        <taxon>Bacillati</taxon>
        <taxon>Chloroflexota</taxon>
        <taxon>Anaerolineae</taxon>
        <taxon>Anaerolineales</taxon>
        <taxon>Anaerolineaceae</taxon>
        <taxon>Anaerolinea</taxon>
    </lineage>
</organism>
<dbReference type="Proteomes" id="UP000008922">
    <property type="component" value="Chromosome"/>
</dbReference>
<feature type="chain" id="PRO_5003228504" description="phospholipase D" evidence="7">
    <location>
        <begin position="25"/>
        <end position="342"/>
    </location>
</feature>
<sequence length="342" mass="37806">MLDSSRLKSVLLATLVLLAGVLAACEKPVPSQSAITAYFTNPVSPAQNQALQNALVDSLNNASTSVDIAMYNFNLLEVGNALRNARQNGVKVRLVVDSDALDSNLLQQLRREGFEVLGDRRETLMHNKFIVIDRKIVWTGSLNLTYGGLTNDENNLVCIESPELAQRYTEEFNEMFEEDVFGGGEPLGARSALSLNGSDAWLYFSPEDRPSQAIVDRVKQAQTSIDILAYNFTLNDLRDALLEAAHRGLDVRIVFDADQAASTGGEYSTLKNAGLDVRLDGASGLMHHKAIILDRNTVIFGSYNFTRSADLNNDENVLIIDNKELAKQFRQTFERIYSQAQP</sequence>
<dbReference type="STRING" id="926569.ANT_25330"/>
<dbReference type="HOGENOM" id="CLU_056918_0_0_0"/>
<dbReference type="RefSeq" id="WP_013560914.1">
    <property type="nucleotide sequence ID" value="NC_014960.1"/>
</dbReference>
<dbReference type="eggNOG" id="COG1502">
    <property type="taxonomic scope" value="Bacteria"/>
</dbReference>
<evidence type="ECO:0000256" key="7">
    <source>
        <dbReference type="SAM" id="SignalP"/>
    </source>
</evidence>
<dbReference type="CDD" id="cd09170">
    <property type="entry name" value="PLDc_Nuc"/>
    <property type="match status" value="1"/>
</dbReference>
<protein>
    <recommendedName>
        <fullName evidence="3">phospholipase D</fullName>
        <ecNumber evidence="3">3.1.4.4</ecNumber>
    </recommendedName>
</protein>
<dbReference type="PANTHER" id="PTHR43856:SF1">
    <property type="entry name" value="MITOCHONDRIAL CARDIOLIPIN HYDROLASE"/>
    <property type="match status" value="1"/>
</dbReference>
<dbReference type="FunCoup" id="E8MZL1">
    <property type="interactions" value="99"/>
</dbReference>
<evidence type="ECO:0000256" key="6">
    <source>
        <dbReference type="ARBA" id="ARBA00023098"/>
    </source>
</evidence>
<dbReference type="PROSITE" id="PS50035">
    <property type="entry name" value="PLD"/>
    <property type="match status" value="2"/>
</dbReference>
<dbReference type="EMBL" id="AP012029">
    <property type="protein sequence ID" value="BAJ64559.1"/>
    <property type="molecule type" value="Genomic_DNA"/>
</dbReference>
<dbReference type="KEGG" id="atm:ANT_25330"/>
<keyword evidence="4" id="KW-0378">Hydrolase</keyword>
<dbReference type="InterPro" id="IPR025202">
    <property type="entry name" value="PLD-like_dom"/>
</dbReference>
<keyword evidence="6" id="KW-0443">Lipid metabolism</keyword>
<gene>
    <name evidence="9" type="ordered locus">ANT_25330</name>
</gene>
<dbReference type="SMART" id="SM00155">
    <property type="entry name" value="PLDc"/>
    <property type="match status" value="2"/>
</dbReference>
<dbReference type="Gene3D" id="3.30.870.10">
    <property type="entry name" value="Endonuclease Chain A"/>
    <property type="match status" value="2"/>
</dbReference>
<evidence type="ECO:0000313" key="9">
    <source>
        <dbReference type="EMBL" id="BAJ64559.1"/>
    </source>
</evidence>
<dbReference type="GO" id="GO:0006793">
    <property type="term" value="P:phosphorus metabolic process"/>
    <property type="evidence" value="ECO:0007669"/>
    <property type="project" value="UniProtKB-ARBA"/>
</dbReference>
<dbReference type="GO" id="GO:0004630">
    <property type="term" value="F:phospholipase D activity"/>
    <property type="evidence" value="ECO:0007669"/>
    <property type="project" value="UniProtKB-EC"/>
</dbReference>